<dbReference type="Pfam" id="PF00005">
    <property type="entry name" value="ABC_tran"/>
    <property type="match status" value="1"/>
</dbReference>
<dbReference type="GO" id="GO:0005524">
    <property type="term" value="F:ATP binding"/>
    <property type="evidence" value="ECO:0007669"/>
    <property type="project" value="UniProtKB-KW"/>
</dbReference>
<keyword evidence="2" id="KW-0813">Transport</keyword>
<evidence type="ECO:0000256" key="1">
    <source>
        <dbReference type="ARBA" id="ARBA00005417"/>
    </source>
</evidence>
<dbReference type="SUPFAM" id="SSF52540">
    <property type="entry name" value="P-loop containing nucleoside triphosphate hydrolases"/>
    <property type="match status" value="1"/>
</dbReference>
<dbReference type="EMBL" id="MLBF01000047">
    <property type="protein sequence ID" value="OLN28083.1"/>
    <property type="molecule type" value="Genomic_DNA"/>
</dbReference>
<keyword evidence="3" id="KW-0547">Nucleotide-binding</keyword>
<dbReference type="InterPro" id="IPR003439">
    <property type="entry name" value="ABC_transporter-like_ATP-bd"/>
</dbReference>
<evidence type="ECO:0000313" key="7">
    <source>
        <dbReference type="Proteomes" id="UP000186102"/>
    </source>
</evidence>
<protein>
    <submittedName>
        <fullName evidence="6">ABC transporter, ATP-binding protein</fullName>
    </submittedName>
</protein>
<dbReference type="SMART" id="SM00382">
    <property type="entry name" value="AAA"/>
    <property type="match status" value="1"/>
</dbReference>
<proteinExistence type="inferred from homology"/>
<dbReference type="RefSeq" id="WP_075366599.1">
    <property type="nucleotide sequence ID" value="NZ_MLBF01000047.1"/>
</dbReference>
<dbReference type="OrthoDB" id="2380937at2"/>
<dbReference type="InterPro" id="IPR003593">
    <property type="entry name" value="AAA+_ATPase"/>
</dbReference>
<organism evidence="6 7">
    <name type="scientific">Desulfosporosinus metallidurans</name>
    <dbReference type="NCBI Taxonomy" id="1888891"/>
    <lineage>
        <taxon>Bacteria</taxon>
        <taxon>Bacillati</taxon>
        <taxon>Bacillota</taxon>
        <taxon>Clostridia</taxon>
        <taxon>Eubacteriales</taxon>
        <taxon>Desulfitobacteriaceae</taxon>
        <taxon>Desulfosporosinus</taxon>
    </lineage>
</organism>
<dbReference type="AlphaFoldDB" id="A0A1Q8QL68"/>
<feature type="domain" description="ABC transporter" evidence="5">
    <location>
        <begin position="3"/>
        <end position="224"/>
    </location>
</feature>
<dbReference type="Proteomes" id="UP000186102">
    <property type="component" value="Unassembled WGS sequence"/>
</dbReference>
<sequence length="224" mass="24988">MALRCQDITIKHGRGNVLANFNLELSAGQIIALYGSTGSGKTSLLLLLAGLLKPSVGEVFVEDINVLKDPRRARLQTGLGVIPEFNPLLSHLSVEENLTFQARALKLAYPKDHVCEMIQNFRLEKEAKRRVDRLPALKYTETGMAMALIGNPALVLLDEPEYHLTTEETVIIWKRLQTLKSLGKTVILTTRHQEVAAQCDQVVFMPSGKVVSRHELSWNSYSRA</sequence>
<evidence type="ECO:0000256" key="2">
    <source>
        <dbReference type="ARBA" id="ARBA00022448"/>
    </source>
</evidence>
<accession>A0A1Q8QL68</accession>
<comment type="caution">
    <text evidence="6">The sequence shown here is derived from an EMBL/GenBank/DDBJ whole genome shotgun (WGS) entry which is preliminary data.</text>
</comment>
<dbReference type="GO" id="GO:0016887">
    <property type="term" value="F:ATP hydrolysis activity"/>
    <property type="evidence" value="ECO:0007669"/>
    <property type="project" value="InterPro"/>
</dbReference>
<dbReference type="PANTHER" id="PTHR42711">
    <property type="entry name" value="ABC TRANSPORTER ATP-BINDING PROTEIN"/>
    <property type="match status" value="1"/>
</dbReference>
<dbReference type="InterPro" id="IPR050763">
    <property type="entry name" value="ABC_transporter_ATP-binding"/>
</dbReference>
<evidence type="ECO:0000313" key="6">
    <source>
        <dbReference type="EMBL" id="OLN28083.1"/>
    </source>
</evidence>
<dbReference type="PROSITE" id="PS50893">
    <property type="entry name" value="ABC_TRANSPORTER_2"/>
    <property type="match status" value="1"/>
</dbReference>
<dbReference type="InterPro" id="IPR027417">
    <property type="entry name" value="P-loop_NTPase"/>
</dbReference>
<evidence type="ECO:0000256" key="3">
    <source>
        <dbReference type="ARBA" id="ARBA00022741"/>
    </source>
</evidence>
<dbReference type="PANTHER" id="PTHR42711:SF5">
    <property type="entry name" value="ABC TRANSPORTER ATP-BINDING PROTEIN NATA"/>
    <property type="match status" value="1"/>
</dbReference>
<keyword evidence="7" id="KW-1185">Reference proteome</keyword>
<gene>
    <name evidence="6" type="ORF">DSOL_4227</name>
</gene>
<name>A0A1Q8QL68_9FIRM</name>
<comment type="similarity">
    <text evidence="1">Belongs to the ABC transporter superfamily.</text>
</comment>
<reference evidence="6 7" key="1">
    <citation type="submission" date="2016-09" db="EMBL/GenBank/DDBJ databases">
        <title>Complete genome of Desulfosporosinus sp. OL.</title>
        <authorList>
            <person name="Mardanov A."/>
            <person name="Beletsky A."/>
            <person name="Panova A."/>
            <person name="Karnachuk O."/>
            <person name="Ravin N."/>
        </authorList>
    </citation>
    <scope>NUCLEOTIDE SEQUENCE [LARGE SCALE GENOMIC DNA]</scope>
    <source>
        <strain evidence="6 7">OL</strain>
    </source>
</reference>
<dbReference type="STRING" id="1888891.DSOL_4227"/>
<evidence type="ECO:0000259" key="5">
    <source>
        <dbReference type="PROSITE" id="PS50893"/>
    </source>
</evidence>
<dbReference type="Gene3D" id="3.40.50.300">
    <property type="entry name" value="P-loop containing nucleotide triphosphate hydrolases"/>
    <property type="match status" value="1"/>
</dbReference>
<keyword evidence="4 6" id="KW-0067">ATP-binding</keyword>
<evidence type="ECO:0000256" key="4">
    <source>
        <dbReference type="ARBA" id="ARBA00022840"/>
    </source>
</evidence>